<reference evidence="3" key="1">
    <citation type="journal article" date="2021" name="Nat. Commun.">
        <title>Genetic determinants of endophytism in the Arabidopsis root mycobiome.</title>
        <authorList>
            <person name="Mesny F."/>
            <person name="Miyauchi S."/>
            <person name="Thiergart T."/>
            <person name="Pickel B."/>
            <person name="Atanasova L."/>
            <person name="Karlsson M."/>
            <person name="Huettel B."/>
            <person name="Barry K.W."/>
            <person name="Haridas S."/>
            <person name="Chen C."/>
            <person name="Bauer D."/>
            <person name="Andreopoulos W."/>
            <person name="Pangilinan J."/>
            <person name="LaButti K."/>
            <person name="Riley R."/>
            <person name="Lipzen A."/>
            <person name="Clum A."/>
            <person name="Drula E."/>
            <person name="Henrissat B."/>
            <person name="Kohler A."/>
            <person name="Grigoriev I.V."/>
            <person name="Martin F.M."/>
            <person name="Hacquard S."/>
        </authorList>
    </citation>
    <scope>NUCLEOTIDE SEQUENCE</scope>
    <source>
        <strain evidence="3">MPI-CAGE-AT-0016</strain>
    </source>
</reference>
<protein>
    <submittedName>
        <fullName evidence="3">Uncharacterized protein</fullName>
    </submittedName>
</protein>
<proteinExistence type="predicted"/>
<sequence>MASPHGSHTHGSASPAATLGSQPQYGYQQQQQQQYPQSNTTYDSGLMPANEFYGKEVVDPATQQQQEHQHQHQQNVHQDHHQQQQAAGYAPVYQQPTSQDELPPAKDADKRICGVRRTTFLLGLLAAVLLAGVIGAAAAAGVVAGKNSNSAAPATTPTDSTSSAAPSGSSSSTAAAPTGSFTAIPLPDEPEGLGITRPLCPGSNETYTTVEGTDLRFYHECGINYPFNDLGNVPMTSMSDCLIQCAAQNIRPQGAAGPCRGVSWVYGKRQGVDGEACYLKFAQGPPTYETEKVESAFLVDS</sequence>
<comment type="caution">
    <text evidence="3">The sequence shown here is derived from an EMBL/GenBank/DDBJ whole genome shotgun (WGS) entry which is preliminary data.</text>
</comment>
<keyword evidence="4" id="KW-1185">Reference proteome</keyword>
<feature type="compositionally biased region" description="Low complexity" evidence="1">
    <location>
        <begin position="20"/>
        <end position="38"/>
    </location>
</feature>
<evidence type="ECO:0000313" key="3">
    <source>
        <dbReference type="EMBL" id="KAH7369412.1"/>
    </source>
</evidence>
<evidence type="ECO:0000256" key="1">
    <source>
        <dbReference type="SAM" id="MobiDB-lite"/>
    </source>
</evidence>
<keyword evidence="2" id="KW-1133">Transmembrane helix</keyword>
<dbReference type="OrthoDB" id="4843036at2759"/>
<dbReference type="AlphaFoldDB" id="A0A8K0TTN6"/>
<feature type="transmembrane region" description="Helical" evidence="2">
    <location>
        <begin position="120"/>
        <end position="144"/>
    </location>
</feature>
<keyword evidence="2" id="KW-0472">Membrane</keyword>
<gene>
    <name evidence="3" type="ORF">B0T11DRAFT_73227</name>
</gene>
<evidence type="ECO:0000313" key="4">
    <source>
        <dbReference type="Proteomes" id="UP000813385"/>
    </source>
</evidence>
<dbReference type="EMBL" id="JAGPXD010000002">
    <property type="protein sequence ID" value="KAH7369412.1"/>
    <property type="molecule type" value="Genomic_DNA"/>
</dbReference>
<evidence type="ECO:0000256" key="2">
    <source>
        <dbReference type="SAM" id="Phobius"/>
    </source>
</evidence>
<feature type="compositionally biased region" description="Low complexity" evidence="1">
    <location>
        <begin position="147"/>
        <end position="183"/>
    </location>
</feature>
<dbReference type="Proteomes" id="UP000813385">
    <property type="component" value="Unassembled WGS sequence"/>
</dbReference>
<feature type="region of interest" description="Disordered" evidence="1">
    <location>
        <begin position="147"/>
        <end position="200"/>
    </location>
</feature>
<keyword evidence="2" id="KW-0812">Transmembrane</keyword>
<accession>A0A8K0TTN6</accession>
<name>A0A8K0TTN6_9PEZI</name>
<feature type="region of interest" description="Disordered" evidence="1">
    <location>
        <begin position="1"/>
        <end position="106"/>
    </location>
</feature>
<organism evidence="3 4">
    <name type="scientific">Plectosphaerella cucumerina</name>
    <dbReference type="NCBI Taxonomy" id="40658"/>
    <lineage>
        <taxon>Eukaryota</taxon>
        <taxon>Fungi</taxon>
        <taxon>Dikarya</taxon>
        <taxon>Ascomycota</taxon>
        <taxon>Pezizomycotina</taxon>
        <taxon>Sordariomycetes</taxon>
        <taxon>Hypocreomycetidae</taxon>
        <taxon>Glomerellales</taxon>
        <taxon>Plectosphaerellaceae</taxon>
        <taxon>Plectosphaerella</taxon>
    </lineage>
</organism>